<dbReference type="RefSeq" id="WP_394831874.1">
    <property type="nucleotide sequence ID" value="NZ_CP089929.1"/>
</dbReference>
<sequence length="243" mass="25949">MDRCAWLLAAGMVLSPCVAYGQEPQGVRVHLDDGATRLERKTLRGWELACSSGCDREVPAGTYRLTREEAPVDSTKLEAASVRQPSAAATERGVRIVPVGEPFFLNPQHKQDVSIHPNGQRPVFIGLGIFGLVSGSIAATVGSVLFFVDSLRCIYDDSTSSSCEQDQKLRQTVDGIIVGAGVAVIVTGAVLLAVGAHQPKVTVTERERSIAEHVSSFSWRTPEPSRVPASTGAMTFPLLSGSF</sequence>
<accession>A0ABZ2KWX0</accession>
<reference evidence="2" key="1">
    <citation type="submission" date="2021-12" db="EMBL/GenBank/DDBJ databases">
        <title>Discovery of the Pendulisporaceae a myxobacterial family with distinct sporulation behavior and unique specialized metabolism.</title>
        <authorList>
            <person name="Garcia R."/>
            <person name="Popoff A."/>
            <person name="Bader C.D."/>
            <person name="Loehr J."/>
            <person name="Walesch S."/>
            <person name="Walt C."/>
            <person name="Boldt J."/>
            <person name="Bunk B."/>
            <person name="Haeckl F.J.F.P.J."/>
            <person name="Gunesch A.P."/>
            <person name="Birkelbach J."/>
            <person name="Nuebel U."/>
            <person name="Pietschmann T."/>
            <person name="Bach T."/>
            <person name="Mueller R."/>
        </authorList>
    </citation>
    <scope>NUCLEOTIDE SEQUENCE</scope>
    <source>
        <strain evidence="2">MSr11367</strain>
    </source>
</reference>
<feature type="transmembrane region" description="Helical" evidence="1">
    <location>
        <begin position="175"/>
        <end position="196"/>
    </location>
</feature>
<evidence type="ECO:0000256" key="1">
    <source>
        <dbReference type="SAM" id="Phobius"/>
    </source>
</evidence>
<proteinExistence type="predicted"/>
<dbReference type="EMBL" id="CP089983">
    <property type="protein sequence ID" value="WXB02248.1"/>
    <property type="molecule type" value="Genomic_DNA"/>
</dbReference>
<keyword evidence="1" id="KW-1133">Transmembrane helix</keyword>
<protein>
    <submittedName>
        <fullName evidence="2">Uncharacterized protein</fullName>
    </submittedName>
</protein>
<name>A0ABZ2KWX0_9BACT</name>
<keyword evidence="1" id="KW-0812">Transmembrane</keyword>
<evidence type="ECO:0000313" key="3">
    <source>
        <dbReference type="Proteomes" id="UP001374803"/>
    </source>
</evidence>
<evidence type="ECO:0000313" key="2">
    <source>
        <dbReference type="EMBL" id="WXB02248.1"/>
    </source>
</evidence>
<keyword evidence="1" id="KW-0472">Membrane</keyword>
<feature type="transmembrane region" description="Helical" evidence="1">
    <location>
        <begin position="123"/>
        <end position="148"/>
    </location>
</feature>
<dbReference type="Proteomes" id="UP001374803">
    <property type="component" value="Chromosome"/>
</dbReference>
<gene>
    <name evidence="2" type="ORF">LVJ94_35695</name>
</gene>
<organism evidence="2 3">
    <name type="scientific">Pendulispora rubella</name>
    <dbReference type="NCBI Taxonomy" id="2741070"/>
    <lineage>
        <taxon>Bacteria</taxon>
        <taxon>Pseudomonadati</taxon>
        <taxon>Myxococcota</taxon>
        <taxon>Myxococcia</taxon>
        <taxon>Myxococcales</taxon>
        <taxon>Sorangiineae</taxon>
        <taxon>Pendulisporaceae</taxon>
        <taxon>Pendulispora</taxon>
    </lineage>
</organism>
<keyword evidence="3" id="KW-1185">Reference proteome</keyword>